<sequence>MINTAIISPSQNAYSETFIQAHKRLEGNIFYYYGDKSFLHLEGEGPLPNMPKTTILKVKRKLFKKPYSYLQEQLLIKSFKKNNIQVVLAEYGVTAAIHLPAIKQLNLPLIVHFHGYDASRKDIIKRYNNYKEVFDYSSYIIVVSKKMHDDILNMGCREEKIIYNPCGPHDKFLDISPKFTNQQFISVGRFVDKKAPYYTLLAFSKILNNYPEAKLVMAGDGVLINTCKNIAQYLGMESSVSFPGIITPENYRKYLENSLAFLQHSITAENGDSEGTPVAILEASGAGLPVISTIHAGIPDIIINGTTGLLVKEHDVDSMAQKMKVLLDNLELAKEMGRKGKKNVYENYSIEKHLEKINHLINSAVKFRMN</sequence>
<reference evidence="6" key="1">
    <citation type="submission" date="2021-10" db="EMBL/GenBank/DDBJ databases">
        <title>Gramella sp. ASW11-100T, isolated from marine sediment.</title>
        <authorList>
            <person name="Xia C."/>
        </authorList>
    </citation>
    <scope>NUCLEOTIDE SEQUENCE</scope>
    <source>
        <strain evidence="6">ASW11-100</strain>
    </source>
</reference>
<dbReference type="EMBL" id="JAJBZG010000004">
    <property type="protein sequence ID" value="MCB7481325.1"/>
    <property type="molecule type" value="Genomic_DNA"/>
</dbReference>
<proteinExistence type="inferred from homology"/>
<dbReference type="EC" id="2.4.-.-" evidence="6"/>
<dbReference type="PANTHER" id="PTHR12526:SF640">
    <property type="entry name" value="COLANIC ACID BIOSYNTHESIS GLYCOSYLTRANSFERASE WCAL-RELATED"/>
    <property type="match status" value="1"/>
</dbReference>
<feature type="domain" description="Glycosyl transferase family 1" evidence="4">
    <location>
        <begin position="181"/>
        <end position="342"/>
    </location>
</feature>
<evidence type="ECO:0000313" key="6">
    <source>
        <dbReference type="EMBL" id="MCB7481325.1"/>
    </source>
</evidence>
<dbReference type="PANTHER" id="PTHR12526">
    <property type="entry name" value="GLYCOSYLTRANSFERASE"/>
    <property type="match status" value="1"/>
</dbReference>
<comment type="caution">
    <text evidence="6">The sequence shown here is derived from an EMBL/GenBank/DDBJ whole genome shotgun (WGS) entry which is preliminary data.</text>
</comment>
<organism evidence="6 7">
    <name type="scientific">Christiangramia sediminis</name>
    <dbReference type="NCBI Taxonomy" id="2881336"/>
    <lineage>
        <taxon>Bacteria</taxon>
        <taxon>Pseudomonadati</taxon>
        <taxon>Bacteroidota</taxon>
        <taxon>Flavobacteriia</taxon>
        <taxon>Flavobacteriales</taxon>
        <taxon>Flavobacteriaceae</taxon>
        <taxon>Christiangramia</taxon>
    </lineage>
</organism>
<dbReference type="SUPFAM" id="SSF53756">
    <property type="entry name" value="UDP-Glycosyltransferase/glycogen phosphorylase"/>
    <property type="match status" value="1"/>
</dbReference>
<dbReference type="InterPro" id="IPR028098">
    <property type="entry name" value="Glyco_trans_4-like_N"/>
</dbReference>
<evidence type="ECO:0000256" key="2">
    <source>
        <dbReference type="ARBA" id="ARBA00022676"/>
    </source>
</evidence>
<protein>
    <submittedName>
        <fullName evidence="6">Glycosyltransferase</fullName>
        <ecNumber evidence="6">2.4.-.-</ecNumber>
    </submittedName>
</protein>
<accession>A0A9X1RYI5</accession>
<keyword evidence="7" id="KW-1185">Reference proteome</keyword>
<evidence type="ECO:0000313" key="7">
    <source>
        <dbReference type="Proteomes" id="UP001139414"/>
    </source>
</evidence>
<gene>
    <name evidence="6" type="ORF">LGQ90_08650</name>
</gene>
<evidence type="ECO:0000259" key="5">
    <source>
        <dbReference type="Pfam" id="PF13439"/>
    </source>
</evidence>
<dbReference type="Proteomes" id="UP001139414">
    <property type="component" value="Unassembled WGS sequence"/>
</dbReference>
<evidence type="ECO:0000256" key="1">
    <source>
        <dbReference type="ARBA" id="ARBA00009481"/>
    </source>
</evidence>
<keyword evidence="2 6" id="KW-0328">Glycosyltransferase</keyword>
<evidence type="ECO:0000259" key="4">
    <source>
        <dbReference type="Pfam" id="PF00534"/>
    </source>
</evidence>
<dbReference type="AlphaFoldDB" id="A0A9X1RYI5"/>
<dbReference type="RefSeq" id="WP_229340156.1">
    <property type="nucleotide sequence ID" value="NZ_JAJBZG010000004.1"/>
</dbReference>
<evidence type="ECO:0000256" key="3">
    <source>
        <dbReference type="ARBA" id="ARBA00022679"/>
    </source>
</evidence>
<dbReference type="Pfam" id="PF00534">
    <property type="entry name" value="Glycos_transf_1"/>
    <property type="match status" value="1"/>
</dbReference>
<name>A0A9X1RYI5_9FLAO</name>
<dbReference type="GO" id="GO:0016757">
    <property type="term" value="F:glycosyltransferase activity"/>
    <property type="evidence" value="ECO:0007669"/>
    <property type="project" value="UniProtKB-KW"/>
</dbReference>
<dbReference type="Gene3D" id="3.40.50.2000">
    <property type="entry name" value="Glycogen Phosphorylase B"/>
    <property type="match status" value="2"/>
</dbReference>
<keyword evidence="3 6" id="KW-0808">Transferase</keyword>
<feature type="domain" description="Glycosyltransferase subfamily 4-like N-terminal" evidence="5">
    <location>
        <begin position="65"/>
        <end position="167"/>
    </location>
</feature>
<dbReference type="InterPro" id="IPR001296">
    <property type="entry name" value="Glyco_trans_1"/>
</dbReference>
<comment type="similarity">
    <text evidence="1">Belongs to the glycosyltransferase group 1 family. Glycosyltransferase 4 subfamily.</text>
</comment>
<dbReference type="Pfam" id="PF13439">
    <property type="entry name" value="Glyco_transf_4"/>
    <property type="match status" value="1"/>
</dbReference>